<dbReference type="STRING" id="331648.BST97_01475"/>
<accession>A0A1W6MGZ1</accession>
<gene>
    <name evidence="2" type="ORF">BST97_01475</name>
</gene>
<keyword evidence="3" id="KW-1185">Reference proteome</keyword>
<feature type="region of interest" description="Disordered" evidence="1">
    <location>
        <begin position="57"/>
        <end position="100"/>
    </location>
</feature>
<evidence type="ECO:0000313" key="3">
    <source>
        <dbReference type="Proteomes" id="UP000193431"/>
    </source>
</evidence>
<dbReference type="EMBL" id="CP019344">
    <property type="protein sequence ID" value="ARN76776.1"/>
    <property type="molecule type" value="Genomic_DNA"/>
</dbReference>
<evidence type="ECO:0000313" key="2">
    <source>
        <dbReference type="EMBL" id="ARN76776.1"/>
    </source>
</evidence>
<organism evidence="2 3">
    <name type="scientific">Nonlabens spongiae</name>
    <dbReference type="NCBI Taxonomy" id="331648"/>
    <lineage>
        <taxon>Bacteria</taxon>
        <taxon>Pseudomonadati</taxon>
        <taxon>Bacteroidota</taxon>
        <taxon>Flavobacteriia</taxon>
        <taxon>Flavobacteriales</taxon>
        <taxon>Flavobacteriaceae</taxon>
        <taxon>Nonlabens</taxon>
    </lineage>
</organism>
<sequence length="100" mass="10992">MFYRALGRNSNRKTLWSLTSYAASSLTCLPSTKGEALLLLSKSISLQTKGKMSESLLSNEKGFTERDDGNATVKPSGRSPATLPRRRPVSLPPREKLFCS</sequence>
<reference evidence="2 3" key="1">
    <citation type="submission" date="2016-11" db="EMBL/GenBank/DDBJ databases">
        <title>Trade-off between light-utilization and light-protection in marine flavobacteria.</title>
        <authorList>
            <person name="Kumagai Y."/>
        </authorList>
    </citation>
    <scope>NUCLEOTIDE SEQUENCE [LARGE SCALE GENOMIC DNA]</scope>
    <source>
        <strain evidence="2 3">JCM 13191</strain>
    </source>
</reference>
<dbReference type="AlphaFoldDB" id="A0A1W6MGZ1"/>
<name>A0A1W6MGZ1_9FLAO</name>
<proteinExistence type="predicted"/>
<protein>
    <submittedName>
        <fullName evidence="2">Uncharacterized protein</fullName>
    </submittedName>
</protein>
<evidence type="ECO:0000256" key="1">
    <source>
        <dbReference type="SAM" id="MobiDB-lite"/>
    </source>
</evidence>
<dbReference type="Proteomes" id="UP000193431">
    <property type="component" value="Chromosome"/>
</dbReference>